<proteinExistence type="predicted"/>
<evidence type="ECO:0000313" key="3">
    <source>
        <dbReference type="Proteomes" id="UP000232806"/>
    </source>
</evidence>
<organism evidence="2 3">
    <name type="scientific">Methanobacterium subterraneum</name>
    <dbReference type="NCBI Taxonomy" id="59277"/>
    <lineage>
        <taxon>Archaea</taxon>
        <taxon>Methanobacteriati</taxon>
        <taxon>Methanobacteriota</taxon>
        <taxon>Methanomada group</taxon>
        <taxon>Methanobacteria</taxon>
        <taxon>Methanobacteriales</taxon>
        <taxon>Methanobacteriaceae</taxon>
        <taxon>Methanobacterium</taxon>
    </lineage>
</organism>
<keyword evidence="1" id="KW-0472">Membrane</keyword>
<dbReference type="InterPro" id="IPR007404">
    <property type="entry name" value="YdjM-like"/>
</dbReference>
<sequence>MPDWMVHVAVAWSLCRILRLRYGEFNPANTVLVMVGSIFPDAIKVSIIGELLGFDLWNYIYVFHLPVGSFLLAGIASLFFQEKKKAFLFLSLGIVTHYLMDLLLIQVGYGMSLFYPLNWMGFTLNLVPNDDYYITIVAMVVALVIYLVTNWIESRNNPKMINQEDR</sequence>
<dbReference type="GeneID" id="35121743"/>
<gene>
    <name evidence="2" type="ORF">BK007_09040</name>
</gene>
<dbReference type="Proteomes" id="UP000232806">
    <property type="component" value="Chromosome"/>
</dbReference>
<feature type="transmembrane region" description="Helical" evidence="1">
    <location>
        <begin position="59"/>
        <end position="80"/>
    </location>
</feature>
<name>A0A2H4VDG0_9EURY</name>
<evidence type="ECO:0008006" key="4">
    <source>
        <dbReference type="Google" id="ProtNLM"/>
    </source>
</evidence>
<dbReference type="RefSeq" id="WP_100906109.1">
    <property type="nucleotide sequence ID" value="NZ_CP017766.1"/>
</dbReference>
<feature type="transmembrane region" description="Helical" evidence="1">
    <location>
        <begin position="132"/>
        <end position="152"/>
    </location>
</feature>
<feature type="transmembrane region" description="Helical" evidence="1">
    <location>
        <begin position="87"/>
        <end position="112"/>
    </location>
</feature>
<keyword evidence="1" id="KW-0812">Transmembrane</keyword>
<accession>A0A2H4VDG0</accession>
<reference evidence="2 3" key="1">
    <citation type="submission" date="2016-10" db="EMBL/GenBank/DDBJ databases">
        <title>Comparative genomics between deep and shallow subseafloor isolates.</title>
        <authorList>
            <person name="Ishii S."/>
            <person name="Miller J.R."/>
            <person name="Sutton G."/>
            <person name="Suzuki S."/>
            <person name="Methe B."/>
            <person name="Inagaki F."/>
            <person name="Imachi H."/>
        </authorList>
    </citation>
    <scope>NUCLEOTIDE SEQUENCE [LARGE SCALE GENOMIC DNA]</scope>
    <source>
        <strain evidence="2 3">MO-MB1</strain>
    </source>
</reference>
<dbReference type="OrthoDB" id="241062at2157"/>
<evidence type="ECO:0000256" key="1">
    <source>
        <dbReference type="SAM" id="Phobius"/>
    </source>
</evidence>
<evidence type="ECO:0000313" key="2">
    <source>
        <dbReference type="EMBL" id="AUB56134.1"/>
    </source>
</evidence>
<keyword evidence="1" id="KW-1133">Transmembrane helix</keyword>
<dbReference type="EMBL" id="CP017766">
    <property type="protein sequence ID" value="AUB56134.1"/>
    <property type="molecule type" value="Genomic_DNA"/>
</dbReference>
<dbReference type="Pfam" id="PF04307">
    <property type="entry name" value="YdjM"/>
    <property type="match status" value="1"/>
</dbReference>
<dbReference type="AlphaFoldDB" id="A0A2H4VDG0"/>
<protein>
    <recommendedName>
        <fullName evidence="4">Metal-dependent hydrolase</fullName>
    </recommendedName>
</protein>